<dbReference type="InterPro" id="IPR043730">
    <property type="entry name" value="DUF5673"/>
</dbReference>
<reference evidence="3 4" key="1">
    <citation type="journal article" date="2015" name="Nature">
        <title>rRNA introns, odd ribosomes, and small enigmatic genomes across a large radiation of phyla.</title>
        <authorList>
            <person name="Brown C.T."/>
            <person name="Hug L.A."/>
            <person name="Thomas B.C."/>
            <person name="Sharon I."/>
            <person name="Castelle C.J."/>
            <person name="Singh A."/>
            <person name="Wilkins M.J."/>
            <person name="Williams K.H."/>
            <person name="Banfield J.F."/>
        </authorList>
    </citation>
    <scope>NUCLEOTIDE SEQUENCE [LARGE SCALE GENOMIC DNA]</scope>
</reference>
<feature type="domain" description="DUF5673" evidence="2">
    <location>
        <begin position="73"/>
        <end position="136"/>
    </location>
</feature>
<organism evidence="3 4">
    <name type="scientific">Candidatus Nomurabacteria bacterium GW2011_GWF1_31_48</name>
    <dbReference type="NCBI Taxonomy" id="1618767"/>
    <lineage>
        <taxon>Bacteria</taxon>
        <taxon>Candidatus Nomuraibacteriota</taxon>
    </lineage>
</organism>
<accession>A0A0F9YV50</accession>
<name>A0A0F9YV50_9BACT</name>
<evidence type="ECO:0000256" key="1">
    <source>
        <dbReference type="SAM" id="Phobius"/>
    </source>
</evidence>
<evidence type="ECO:0000313" key="3">
    <source>
        <dbReference type="EMBL" id="KKP30336.1"/>
    </source>
</evidence>
<keyword evidence="1" id="KW-1133">Transmembrane helix</keyword>
<dbReference type="EMBL" id="LBOG01000003">
    <property type="protein sequence ID" value="KKP30336.1"/>
    <property type="molecule type" value="Genomic_DNA"/>
</dbReference>
<dbReference type="Pfam" id="PF18923">
    <property type="entry name" value="DUF5673"/>
    <property type="match status" value="1"/>
</dbReference>
<keyword evidence="1" id="KW-0812">Transmembrane</keyword>
<comment type="caution">
    <text evidence="3">The sequence shown here is derived from an EMBL/GenBank/DDBJ whole genome shotgun (WGS) entry which is preliminary data.</text>
</comment>
<dbReference type="AlphaFoldDB" id="A0A0F9YV50"/>
<protein>
    <recommendedName>
        <fullName evidence="2">DUF5673 domain-containing protein</fullName>
    </recommendedName>
</protein>
<evidence type="ECO:0000259" key="2">
    <source>
        <dbReference type="Pfam" id="PF18923"/>
    </source>
</evidence>
<sequence length="156" mass="18425">MDSNKNLEWTALEYEEKERGNDWFWTLGIIITASSITSFIYQNYFFGIFLIIGGILLGTFAIKKPDLVFYELNEKGLKIKSRLYPYENINSFWVQKDENLKPLLFIKSERQFIPMISMPIKKENAEEIRNLMLKNNVPEEEVKEHISEKIMESLGF</sequence>
<proteinExistence type="predicted"/>
<gene>
    <name evidence="3" type="ORF">UR19_C0003G0172</name>
</gene>
<dbReference type="Proteomes" id="UP000034934">
    <property type="component" value="Unassembled WGS sequence"/>
</dbReference>
<keyword evidence="1" id="KW-0472">Membrane</keyword>
<feature type="transmembrane region" description="Helical" evidence="1">
    <location>
        <begin position="44"/>
        <end position="62"/>
    </location>
</feature>
<evidence type="ECO:0000313" key="4">
    <source>
        <dbReference type="Proteomes" id="UP000034934"/>
    </source>
</evidence>